<dbReference type="AlphaFoldDB" id="A0A8J2SU68"/>
<feature type="domain" description="Enoyl reductase (ER)" evidence="1">
    <location>
        <begin position="31"/>
        <end position="342"/>
    </location>
</feature>
<dbReference type="EMBL" id="CAKKNE010000005">
    <property type="protein sequence ID" value="CAH0377558.1"/>
    <property type="molecule type" value="Genomic_DNA"/>
</dbReference>
<dbReference type="Gene3D" id="3.90.180.10">
    <property type="entry name" value="Medium-chain alcohol dehydrogenases, catalytic domain"/>
    <property type="match status" value="1"/>
</dbReference>
<evidence type="ECO:0000313" key="2">
    <source>
        <dbReference type="EMBL" id="CAH0377558.1"/>
    </source>
</evidence>
<evidence type="ECO:0000259" key="1">
    <source>
        <dbReference type="SMART" id="SM00829"/>
    </source>
</evidence>
<sequence>MLLRRAASAIKAAKQRRHYRALVKRSAADPPNLEDLELETAPAPPKGDATALLRVRYSSLNYKDGLVLTGSRGVAKYPVVPGINLVGTVIQDAPFAPPKGSRVACVNGQLGQTNDGGYAEFCRVPSQDLTLLPDSLDDFAAAAVGTAGFTAMQCILHLERYGGLDDTPSTVLVTGAAGGVGSLAVQLLAARGHTVIASSSRAAEEEAYLMRLGASRVVGRLEAPSKPLDRVRFDYAVDCVGGDPLAHCLSRCGARGAVAACGNAASGDLRTTVFPFILRGVRLLGVDSVNPPAEERNAVWERLDRDLDRDLLEATTTTIPLADVPRVADDILEGRVRGRVVVDLAA</sequence>
<dbReference type="OrthoDB" id="48317at2759"/>
<proteinExistence type="predicted"/>
<dbReference type="GO" id="GO:0043957">
    <property type="term" value="F:acryloyl-CoA reductase (NADPH) activity"/>
    <property type="evidence" value="ECO:0007669"/>
    <property type="project" value="TreeGrafter"/>
</dbReference>
<dbReference type="InterPro" id="IPR014188">
    <property type="entry name" value="Acrylyl-CoA_reductase_AcuI"/>
</dbReference>
<dbReference type="InterPro" id="IPR051397">
    <property type="entry name" value="Zn-ADH-like_protein"/>
</dbReference>
<dbReference type="PANTHER" id="PTHR43677:SF1">
    <property type="entry name" value="ACRYLYL-COA REDUCTASE ACUI-RELATED"/>
    <property type="match status" value="1"/>
</dbReference>
<keyword evidence="3" id="KW-1185">Reference proteome</keyword>
<dbReference type="InterPro" id="IPR036291">
    <property type="entry name" value="NAD(P)-bd_dom_sf"/>
</dbReference>
<comment type="caution">
    <text evidence="2">The sequence shown here is derived from an EMBL/GenBank/DDBJ whole genome shotgun (WGS) entry which is preliminary data.</text>
</comment>
<dbReference type="InterPro" id="IPR013154">
    <property type="entry name" value="ADH-like_N"/>
</dbReference>
<gene>
    <name evidence="2" type="ORF">PECAL_5P20960</name>
</gene>
<dbReference type="InterPro" id="IPR011032">
    <property type="entry name" value="GroES-like_sf"/>
</dbReference>
<dbReference type="SUPFAM" id="SSF51735">
    <property type="entry name" value="NAD(P)-binding Rossmann-fold domains"/>
    <property type="match status" value="1"/>
</dbReference>
<accession>A0A8J2SU68</accession>
<dbReference type="NCBIfam" id="TIGR02823">
    <property type="entry name" value="oxido_YhdH"/>
    <property type="match status" value="1"/>
</dbReference>
<dbReference type="Proteomes" id="UP000789595">
    <property type="component" value="Unassembled WGS sequence"/>
</dbReference>
<evidence type="ECO:0000313" key="3">
    <source>
        <dbReference type="Proteomes" id="UP000789595"/>
    </source>
</evidence>
<reference evidence="2" key="1">
    <citation type="submission" date="2021-11" db="EMBL/GenBank/DDBJ databases">
        <authorList>
            <consortium name="Genoscope - CEA"/>
            <person name="William W."/>
        </authorList>
    </citation>
    <scope>NUCLEOTIDE SEQUENCE</scope>
</reference>
<dbReference type="SUPFAM" id="SSF50129">
    <property type="entry name" value="GroES-like"/>
    <property type="match status" value="1"/>
</dbReference>
<dbReference type="PANTHER" id="PTHR43677">
    <property type="entry name" value="SHORT-CHAIN DEHYDROGENASE/REDUCTASE"/>
    <property type="match status" value="1"/>
</dbReference>
<dbReference type="SMART" id="SM00829">
    <property type="entry name" value="PKS_ER"/>
    <property type="match status" value="1"/>
</dbReference>
<dbReference type="InterPro" id="IPR020843">
    <property type="entry name" value="ER"/>
</dbReference>
<dbReference type="InterPro" id="IPR013149">
    <property type="entry name" value="ADH-like_C"/>
</dbReference>
<name>A0A8J2SU68_9STRA</name>
<organism evidence="2 3">
    <name type="scientific">Pelagomonas calceolata</name>
    <dbReference type="NCBI Taxonomy" id="35677"/>
    <lineage>
        <taxon>Eukaryota</taxon>
        <taxon>Sar</taxon>
        <taxon>Stramenopiles</taxon>
        <taxon>Ochrophyta</taxon>
        <taxon>Pelagophyceae</taxon>
        <taxon>Pelagomonadales</taxon>
        <taxon>Pelagomonadaceae</taxon>
        <taxon>Pelagomonas</taxon>
    </lineage>
</organism>
<dbReference type="Gene3D" id="3.40.50.720">
    <property type="entry name" value="NAD(P)-binding Rossmann-like Domain"/>
    <property type="match status" value="1"/>
</dbReference>
<dbReference type="Pfam" id="PF08240">
    <property type="entry name" value="ADH_N"/>
    <property type="match status" value="1"/>
</dbReference>
<dbReference type="Pfam" id="PF00107">
    <property type="entry name" value="ADH_zinc_N"/>
    <property type="match status" value="1"/>
</dbReference>
<protein>
    <recommendedName>
        <fullName evidence="1">Enoyl reductase (ER) domain-containing protein</fullName>
    </recommendedName>
</protein>